<dbReference type="GO" id="GO:0061595">
    <property type="term" value="F:6-deoxy-6-sulfofructose-1-phosphate aldolase activity"/>
    <property type="evidence" value="ECO:0007669"/>
    <property type="project" value="TreeGrafter"/>
</dbReference>
<dbReference type="SUPFAM" id="SSF51569">
    <property type="entry name" value="Aldolase"/>
    <property type="match status" value="1"/>
</dbReference>
<evidence type="ECO:0000313" key="7">
    <source>
        <dbReference type="EMBL" id="MDZ5757252.1"/>
    </source>
</evidence>
<reference evidence="7" key="1">
    <citation type="submission" date="2023-08" db="EMBL/GenBank/DDBJ databases">
        <title>Genomic characterization of piscicolin 126 produced by Carnobacterium maltaromaticum CM22 strain isolated from salmon (Salmo salar).</title>
        <authorList>
            <person name="Gonzalez-Gragera E."/>
            <person name="Garcia-Lopez J.D."/>
            <person name="Teso-Perez C."/>
            <person name="Gimenez-Hernandez I."/>
            <person name="Peralta-Sanchez J.M."/>
            <person name="Valdivia E."/>
            <person name="Montalban-Lopez M."/>
            <person name="Martin-Platero A.M."/>
            <person name="Banos A."/>
            <person name="Martinez-Bueno M."/>
        </authorList>
    </citation>
    <scope>NUCLEOTIDE SEQUENCE</scope>
    <source>
        <strain evidence="7">CM22</strain>
    </source>
</reference>
<dbReference type="GO" id="GO:0019512">
    <property type="term" value="P:lactose catabolic process via tagatose-6-phosphate"/>
    <property type="evidence" value="ECO:0007669"/>
    <property type="project" value="InterPro"/>
</dbReference>
<dbReference type="InterPro" id="IPR013785">
    <property type="entry name" value="Aldolase_TIM"/>
</dbReference>
<sequence>MTKKRISRGKFEKMQQLSNSNGVIAALAIDQRGSMKKMMEQAVGSENYTIEMVYEFKGLVSQELTKYVSAILLDEELGFKGISDKNEQAGLILSYEKTGYDVHTPGRLPELIPEMSAQRLIAKGADAAKVLVYFNPDEEDEIIQKKLGFLERLGDEARAADIPVFVEPIVYDNDITDDHSPEFAKIKPKKVIDTIKELTKDKYHIDVLKVEVPVLFKYVEGYTENGDPQVYSRDEALAYFKEASDAATRPFIYLSAGVPTKTFQAELRFAKEAGAQYSGILGGRATWFDGVSAYAQGGKTGLIQWLDTTGKNNVETLNRILADGAVPWYDIYGGLDNIDVFDLNVAD</sequence>
<dbReference type="AlphaFoldDB" id="A0AAW9JLI2"/>
<keyword evidence="5 6" id="KW-0456">Lyase</keyword>
<dbReference type="Proteomes" id="UP001290462">
    <property type="component" value="Unassembled WGS sequence"/>
</dbReference>
<organism evidence="7 8">
    <name type="scientific">Carnobacterium maltaromaticum</name>
    <name type="common">Carnobacterium piscicola</name>
    <dbReference type="NCBI Taxonomy" id="2751"/>
    <lineage>
        <taxon>Bacteria</taxon>
        <taxon>Bacillati</taxon>
        <taxon>Bacillota</taxon>
        <taxon>Bacilli</taxon>
        <taxon>Lactobacillales</taxon>
        <taxon>Carnobacteriaceae</taxon>
        <taxon>Carnobacterium</taxon>
    </lineage>
</organism>
<keyword evidence="4 6" id="KW-0423">Lactose metabolism</keyword>
<dbReference type="Pfam" id="PF01791">
    <property type="entry name" value="DeoC"/>
    <property type="match status" value="1"/>
</dbReference>
<evidence type="ECO:0000256" key="5">
    <source>
        <dbReference type="ARBA" id="ARBA00023239"/>
    </source>
</evidence>
<dbReference type="NCBIfam" id="NF009498">
    <property type="entry name" value="PRK12858.1"/>
    <property type="match status" value="1"/>
</dbReference>
<dbReference type="InterPro" id="IPR002915">
    <property type="entry name" value="DeoC/FbaB/LacD_aldolase"/>
</dbReference>
<comment type="pathway">
    <text evidence="2 6">Carbohydrate metabolism; D-tagatose 6-phosphate degradation; D-glyceraldehyde 3-phosphate and glycerone phosphate from D-tagatose 6-phosphate: step 2/2.</text>
</comment>
<gene>
    <name evidence="6" type="primary">lacD</name>
    <name evidence="7" type="ORF">RAK27_01115</name>
</gene>
<dbReference type="GO" id="GO:2001059">
    <property type="term" value="P:D-tagatose 6-phosphate catabolic process"/>
    <property type="evidence" value="ECO:0007669"/>
    <property type="project" value="UniProtKB-UniRule"/>
</dbReference>
<dbReference type="GO" id="GO:1902777">
    <property type="term" value="P:6-sulfoquinovose(1-) catabolic process"/>
    <property type="evidence" value="ECO:0007669"/>
    <property type="project" value="TreeGrafter"/>
</dbReference>
<evidence type="ECO:0000256" key="6">
    <source>
        <dbReference type="HAMAP-Rule" id="MF_00734"/>
    </source>
</evidence>
<accession>A0AAW9JLI2</accession>
<dbReference type="InterPro" id="IPR050552">
    <property type="entry name" value="LacD_aldolase"/>
</dbReference>
<protein>
    <recommendedName>
        <fullName evidence="6">Tagatose 1,6-diphosphate aldolase</fullName>
        <ecNumber evidence="6">4.1.2.40</ecNumber>
    </recommendedName>
    <alternativeName>
        <fullName evidence="6">D-tagatose-1,6-bisphosphate aldolase</fullName>
    </alternativeName>
    <alternativeName>
        <fullName evidence="6">Tagatose-bisphosphate aldolase</fullName>
    </alternativeName>
</protein>
<dbReference type="HAMAP" id="MF_00734">
    <property type="entry name" value="LacD"/>
    <property type="match status" value="1"/>
</dbReference>
<evidence type="ECO:0000256" key="2">
    <source>
        <dbReference type="ARBA" id="ARBA00005191"/>
    </source>
</evidence>
<comment type="caution">
    <text evidence="7">The sequence shown here is derived from an EMBL/GenBank/DDBJ whole genome shotgun (WGS) entry which is preliminary data.</text>
</comment>
<comment type="similarity">
    <text evidence="3 6">Belongs to the aldolase LacD family.</text>
</comment>
<dbReference type="SMART" id="SM01133">
    <property type="entry name" value="DeoC"/>
    <property type="match status" value="1"/>
</dbReference>
<dbReference type="GO" id="GO:0009024">
    <property type="term" value="F:tagatose-6-phosphate kinase activity"/>
    <property type="evidence" value="ECO:0007669"/>
    <property type="project" value="InterPro"/>
</dbReference>
<dbReference type="PANTHER" id="PTHR39340:SF1">
    <property type="entry name" value="SULFOFRUCTOSEPHOSPHATE ALDOLASE"/>
    <property type="match status" value="1"/>
</dbReference>
<proteinExistence type="inferred from homology"/>
<dbReference type="PANTHER" id="PTHR39340">
    <property type="entry name" value="SULFOFRUCTOSEPHOSPHATE ALDOLASE"/>
    <property type="match status" value="1"/>
</dbReference>
<dbReference type="InterPro" id="IPR005927">
    <property type="entry name" value="Tag_1.6-dipho_adolase"/>
</dbReference>
<dbReference type="EC" id="4.1.2.40" evidence="6"/>
<dbReference type="EMBL" id="JAVBVO010000001">
    <property type="protein sequence ID" value="MDZ5757252.1"/>
    <property type="molecule type" value="Genomic_DNA"/>
</dbReference>
<evidence type="ECO:0000256" key="4">
    <source>
        <dbReference type="ARBA" id="ARBA00022736"/>
    </source>
</evidence>
<dbReference type="GO" id="GO:0009025">
    <property type="term" value="F:tagatose-bisphosphate aldolase activity"/>
    <property type="evidence" value="ECO:0007669"/>
    <property type="project" value="UniProtKB-UniRule"/>
</dbReference>
<comment type="catalytic activity">
    <reaction evidence="1 6">
        <text>D-tagatofuranose 1,6-bisphosphate = D-glyceraldehyde 3-phosphate + dihydroxyacetone phosphate</text>
        <dbReference type="Rhea" id="RHEA:22948"/>
        <dbReference type="ChEBI" id="CHEBI:57642"/>
        <dbReference type="ChEBI" id="CHEBI:58694"/>
        <dbReference type="ChEBI" id="CHEBI:59776"/>
        <dbReference type="EC" id="4.1.2.40"/>
    </reaction>
</comment>
<evidence type="ECO:0000256" key="1">
    <source>
        <dbReference type="ARBA" id="ARBA00000567"/>
    </source>
</evidence>
<evidence type="ECO:0000313" key="8">
    <source>
        <dbReference type="Proteomes" id="UP001290462"/>
    </source>
</evidence>
<name>A0AAW9JLI2_CARML</name>
<dbReference type="Gene3D" id="3.20.20.70">
    <property type="entry name" value="Aldolase class I"/>
    <property type="match status" value="1"/>
</dbReference>
<dbReference type="RefSeq" id="WP_057000573.1">
    <property type="nucleotide sequence ID" value="NZ_CAJGUR010000009.1"/>
</dbReference>
<evidence type="ECO:0000256" key="3">
    <source>
        <dbReference type="ARBA" id="ARBA00008679"/>
    </source>
</evidence>